<comment type="caution">
    <text evidence="3">The sequence shown here is derived from an EMBL/GenBank/DDBJ whole genome shotgun (WGS) entry which is preliminary data.</text>
</comment>
<dbReference type="Proteomes" id="UP001281447">
    <property type="component" value="Unassembled WGS sequence"/>
</dbReference>
<dbReference type="Gene3D" id="3.40.190.10">
    <property type="entry name" value="Periplasmic binding protein-like II"/>
    <property type="match status" value="2"/>
</dbReference>
<dbReference type="SUPFAM" id="SSF53850">
    <property type="entry name" value="Periplasmic binding protein-like II"/>
    <property type="match status" value="1"/>
</dbReference>
<protein>
    <submittedName>
        <fullName evidence="3">Extracellular solute-binding protein</fullName>
    </submittedName>
</protein>
<evidence type="ECO:0000313" key="3">
    <source>
        <dbReference type="EMBL" id="MDY0393818.1"/>
    </source>
</evidence>
<dbReference type="PANTHER" id="PTHR30006:SF2">
    <property type="entry name" value="ABC TRANSPORTER SUBSTRATE-BINDING PROTEIN"/>
    <property type="match status" value="1"/>
</dbReference>
<keyword evidence="1 2" id="KW-0732">Signal</keyword>
<dbReference type="InterPro" id="IPR001188">
    <property type="entry name" value="Sperm_putr-bd"/>
</dbReference>
<dbReference type="PRINTS" id="PR00909">
    <property type="entry name" value="SPERMDNBNDNG"/>
</dbReference>
<proteinExistence type="predicted"/>
<evidence type="ECO:0000256" key="2">
    <source>
        <dbReference type="SAM" id="SignalP"/>
    </source>
</evidence>
<accession>A0ABU5C3E3</accession>
<dbReference type="PANTHER" id="PTHR30006">
    <property type="entry name" value="THIAMINE-BINDING PERIPLASMIC PROTEIN-RELATED"/>
    <property type="match status" value="1"/>
</dbReference>
<keyword evidence="4" id="KW-1185">Reference proteome</keyword>
<dbReference type="EMBL" id="JAWDIP010000003">
    <property type="protein sequence ID" value="MDY0393818.1"/>
    <property type="molecule type" value="Genomic_DNA"/>
</dbReference>
<reference evidence="3 4" key="1">
    <citation type="submission" date="2023-10" db="EMBL/GenBank/DDBJ databases">
        <title>Virgibacillus halophilus 5B73C genome.</title>
        <authorList>
            <person name="Miliotis G."/>
            <person name="Sengupta P."/>
            <person name="Hameed A."/>
            <person name="Chuvochina M."/>
            <person name="Mcdonagh F."/>
            <person name="Simpson A.C."/>
            <person name="Singh N.K."/>
            <person name="Rekha P.D."/>
            <person name="Raman K."/>
            <person name="Hugenholtz P."/>
            <person name="Venkateswaran K."/>
        </authorList>
    </citation>
    <scope>NUCLEOTIDE SEQUENCE [LARGE SCALE GENOMIC DNA]</scope>
    <source>
        <strain evidence="3 4">5B73C</strain>
    </source>
</reference>
<dbReference type="InterPro" id="IPR006059">
    <property type="entry name" value="SBP"/>
</dbReference>
<evidence type="ECO:0000256" key="1">
    <source>
        <dbReference type="ARBA" id="ARBA00022729"/>
    </source>
</evidence>
<organism evidence="3 4">
    <name type="scientific">Tigheibacillus halophilus</name>
    <dbReference type="NCBI Taxonomy" id="361280"/>
    <lineage>
        <taxon>Bacteria</taxon>
        <taxon>Bacillati</taxon>
        <taxon>Bacillota</taxon>
        <taxon>Bacilli</taxon>
        <taxon>Bacillales</taxon>
        <taxon>Bacillaceae</taxon>
        <taxon>Tigheibacillus</taxon>
    </lineage>
</organism>
<feature type="signal peptide" evidence="2">
    <location>
        <begin position="1"/>
        <end position="17"/>
    </location>
</feature>
<name>A0ABU5C3E3_9BACI</name>
<gene>
    <name evidence="3" type="ORF">RWE15_04305</name>
</gene>
<sequence length="194" mass="21470">MKKAFTLIPIIFMLCLAACGGNETSGGDKGSYNKLTMYTPMPEENAQAYIKKFEEDTGIEVSYTRLSTGEILSKLESQEGRSDASIWFAGPSDSFIKADKEGLLEKYDPDNLDNLDKIDKNAMVKGASWLPIYQGPIAFASNEKWLKENNVEAPTSWDDLLKPEFKNNIMLAHPGASGTGYQFVSTLVQYMGGR</sequence>
<dbReference type="Pfam" id="PF13416">
    <property type="entry name" value="SBP_bac_8"/>
    <property type="match status" value="1"/>
</dbReference>
<evidence type="ECO:0000313" key="4">
    <source>
        <dbReference type="Proteomes" id="UP001281447"/>
    </source>
</evidence>
<feature type="chain" id="PRO_5046944635" evidence="2">
    <location>
        <begin position="18"/>
        <end position="194"/>
    </location>
</feature>